<evidence type="ECO:0000256" key="1">
    <source>
        <dbReference type="ARBA" id="ARBA00010757"/>
    </source>
</evidence>
<dbReference type="RefSeq" id="WP_022789958.1">
    <property type="nucleotide sequence ID" value="NZ_CAUWMU010000005.1"/>
</dbReference>
<keyword evidence="7" id="KW-1185">Reference proteome</keyword>
<dbReference type="GO" id="GO:0050567">
    <property type="term" value="F:glutaminyl-tRNA synthase (glutamine-hydrolyzing) activity"/>
    <property type="evidence" value="ECO:0007669"/>
    <property type="project" value="RHEA"/>
</dbReference>
<evidence type="ECO:0000313" key="7">
    <source>
        <dbReference type="Proteomes" id="UP000255523"/>
    </source>
</evidence>
<proteinExistence type="inferred from homology"/>
<keyword evidence="6" id="KW-0436">Ligase</keyword>
<sequence length="93" mass="10842">MYKEKIKALQNEVRIQIDDSQYEEIENELCKMEGIAKAFSKVDTRNVEPMVRCFETEAVFRKEDSIYTLTKEEALINANSTKDGYIEVSRVVK</sequence>
<dbReference type="SUPFAM" id="SSF141000">
    <property type="entry name" value="Glu-tRNAGln amidotransferase C subunit"/>
    <property type="match status" value="1"/>
</dbReference>
<evidence type="ECO:0000256" key="2">
    <source>
        <dbReference type="ARBA" id="ARBA00011123"/>
    </source>
</evidence>
<accession>A0A380LL42</accession>
<dbReference type="GO" id="GO:0006450">
    <property type="term" value="P:regulation of translational fidelity"/>
    <property type="evidence" value="ECO:0007669"/>
    <property type="project" value="InterPro"/>
</dbReference>
<reference evidence="6 7" key="1">
    <citation type="submission" date="2018-06" db="EMBL/GenBank/DDBJ databases">
        <authorList>
            <consortium name="Pathogen Informatics"/>
            <person name="Doyle S."/>
        </authorList>
    </citation>
    <scope>NUCLEOTIDE SEQUENCE [LARGE SCALE GENOMIC DNA]</scope>
    <source>
        <strain evidence="6 7">NCTC11087</strain>
    </source>
</reference>
<dbReference type="Proteomes" id="UP000255523">
    <property type="component" value="Unassembled WGS sequence"/>
</dbReference>
<name>A0A380LL42_9FIRM</name>
<comment type="catalytic activity">
    <reaction evidence="4">
        <text>L-aspartyl-tRNA(Asn) + L-glutamine + ATP + H2O = L-asparaginyl-tRNA(Asn) + L-glutamate + ADP + phosphate + 2 H(+)</text>
        <dbReference type="Rhea" id="RHEA:14513"/>
        <dbReference type="Rhea" id="RHEA-COMP:9674"/>
        <dbReference type="Rhea" id="RHEA-COMP:9677"/>
        <dbReference type="ChEBI" id="CHEBI:15377"/>
        <dbReference type="ChEBI" id="CHEBI:15378"/>
        <dbReference type="ChEBI" id="CHEBI:29985"/>
        <dbReference type="ChEBI" id="CHEBI:30616"/>
        <dbReference type="ChEBI" id="CHEBI:43474"/>
        <dbReference type="ChEBI" id="CHEBI:58359"/>
        <dbReference type="ChEBI" id="CHEBI:78515"/>
        <dbReference type="ChEBI" id="CHEBI:78516"/>
        <dbReference type="ChEBI" id="CHEBI:456216"/>
    </reaction>
</comment>
<dbReference type="NCBIfam" id="TIGR00135">
    <property type="entry name" value="gatC"/>
    <property type="match status" value="1"/>
</dbReference>
<keyword evidence="6" id="KW-0808">Transferase</keyword>
<dbReference type="GO" id="GO:0016740">
    <property type="term" value="F:transferase activity"/>
    <property type="evidence" value="ECO:0007669"/>
    <property type="project" value="UniProtKB-KW"/>
</dbReference>
<comment type="catalytic activity">
    <reaction evidence="5">
        <text>L-glutamyl-tRNA(Gln) + L-glutamine + ATP + H2O = L-glutaminyl-tRNA(Gln) + L-glutamate + ADP + phosphate + H(+)</text>
        <dbReference type="Rhea" id="RHEA:17521"/>
        <dbReference type="Rhea" id="RHEA-COMP:9681"/>
        <dbReference type="Rhea" id="RHEA-COMP:9684"/>
        <dbReference type="ChEBI" id="CHEBI:15377"/>
        <dbReference type="ChEBI" id="CHEBI:15378"/>
        <dbReference type="ChEBI" id="CHEBI:29985"/>
        <dbReference type="ChEBI" id="CHEBI:30616"/>
        <dbReference type="ChEBI" id="CHEBI:43474"/>
        <dbReference type="ChEBI" id="CHEBI:58359"/>
        <dbReference type="ChEBI" id="CHEBI:78520"/>
        <dbReference type="ChEBI" id="CHEBI:78521"/>
        <dbReference type="ChEBI" id="CHEBI:456216"/>
    </reaction>
</comment>
<dbReference type="GO" id="GO:0050566">
    <property type="term" value="F:asparaginyl-tRNA synthase (glutamine-hydrolyzing) activity"/>
    <property type="evidence" value="ECO:0007669"/>
    <property type="project" value="RHEA"/>
</dbReference>
<evidence type="ECO:0000256" key="4">
    <source>
        <dbReference type="ARBA" id="ARBA00047380"/>
    </source>
</evidence>
<dbReference type="EMBL" id="UHFX01000003">
    <property type="protein sequence ID" value="SUO03947.1"/>
    <property type="molecule type" value="Genomic_DNA"/>
</dbReference>
<comment type="similarity">
    <text evidence="1">Belongs to the GatC family.</text>
</comment>
<dbReference type="InterPro" id="IPR003837">
    <property type="entry name" value="GatC"/>
</dbReference>
<gene>
    <name evidence="6" type="primary">gatC_2</name>
    <name evidence="6" type="ORF">NCTC11087_00831</name>
</gene>
<dbReference type="Pfam" id="PF02686">
    <property type="entry name" value="GatC"/>
    <property type="match status" value="1"/>
</dbReference>
<evidence type="ECO:0000256" key="5">
    <source>
        <dbReference type="ARBA" id="ARBA00047913"/>
    </source>
</evidence>
<dbReference type="GeneID" id="77461806"/>
<organism evidence="6 7">
    <name type="scientific">Faecalicoccus pleomorphus</name>
    <dbReference type="NCBI Taxonomy" id="1323"/>
    <lineage>
        <taxon>Bacteria</taxon>
        <taxon>Bacillati</taxon>
        <taxon>Bacillota</taxon>
        <taxon>Erysipelotrichia</taxon>
        <taxon>Erysipelotrichales</taxon>
        <taxon>Erysipelotrichaceae</taxon>
        <taxon>Faecalicoccus</taxon>
    </lineage>
</organism>
<evidence type="ECO:0000313" key="6">
    <source>
        <dbReference type="EMBL" id="SUO03947.1"/>
    </source>
</evidence>
<evidence type="ECO:0000256" key="3">
    <source>
        <dbReference type="ARBA" id="ARBA00024799"/>
    </source>
</evidence>
<protein>
    <submittedName>
        <fullName evidence="6">Aspartyl/glutamyl-tRNA(Asn/Gln) amidotransferase subunit C</fullName>
        <ecNumber evidence="6">6.3.5.-</ecNumber>
    </submittedName>
</protein>
<comment type="subunit">
    <text evidence="2">Heterotrimer of A, B and C subunits.</text>
</comment>
<dbReference type="EC" id="6.3.5.-" evidence="6"/>
<dbReference type="AlphaFoldDB" id="A0A380LL42"/>
<comment type="function">
    <text evidence="3">Allows the formation of correctly charged Asn-tRNA(Asn) or Gln-tRNA(Gln) through the transamidation of misacylated Asp-tRNA(Asn) or Glu-tRNA(Gln) in organisms which lack either or both of asparaginyl-tRNA or glutaminyl-tRNA synthetases. The reaction takes place in the presence of glutamine and ATP through an activated phospho-Asp-tRNA(Asn) or phospho-Glu-tRNA(Gln).</text>
</comment>
<dbReference type="InterPro" id="IPR036113">
    <property type="entry name" value="Asp/Glu-ADT_sf_sub_c"/>
</dbReference>